<keyword evidence="3" id="KW-1185">Reference proteome</keyword>
<keyword evidence="1" id="KW-0472">Membrane</keyword>
<organism evidence="2 3">
    <name type="scientific">Zeimonas arvi</name>
    <dbReference type="NCBI Taxonomy" id="2498847"/>
    <lineage>
        <taxon>Bacteria</taxon>
        <taxon>Pseudomonadati</taxon>
        <taxon>Pseudomonadota</taxon>
        <taxon>Betaproteobacteria</taxon>
        <taxon>Burkholderiales</taxon>
        <taxon>Burkholderiaceae</taxon>
        <taxon>Zeimonas</taxon>
    </lineage>
</organism>
<feature type="transmembrane region" description="Helical" evidence="1">
    <location>
        <begin position="69"/>
        <end position="87"/>
    </location>
</feature>
<keyword evidence="1" id="KW-1133">Transmembrane helix</keyword>
<dbReference type="PANTHER" id="PTHR34351">
    <property type="entry name" value="SLR1927 PROTEIN-RELATED"/>
    <property type="match status" value="1"/>
</dbReference>
<dbReference type="AlphaFoldDB" id="A0A5C8NQR3"/>
<dbReference type="Proteomes" id="UP000321548">
    <property type="component" value="Unassembled WGS sequence"/>
</dbReference>
<evidence type="ECO:0000256" key="1">
    <source>
        <dbReference type="SAM" id="Phobius"/>
    </source>
</evidence>
<accession>A0A5C8NQR3</accession>
<protein>
    <submittedName>
        <fullName evidence="2">DUF58 domain-containing protein</fullName>
    </submittedName>
</protein>
<sequence length="337" mass="37002">MTAARTAEPGARRGWLESIIASRHRPVAGDHRLGHRHVYVLPTRPGLLYGAVVATMLIASINYRLSLGYALSFLVAAVAIVAMLQTWRNLASLVLRPGRAEPVFAGDFTTLTAIVRNPGRIERFALSFLAPGMARPEHFDASSGAEQIVSLALPARERGWHPVPRLRLETRFPLGIWRAWTWWQPALRVLVYPKPEPPGASLPARLASSGDGQARGGGEQDLAALRPWRAGDSPRRIAWKAMARTASEDLIVRQYEGGELGELSLDWDLLPPGWDDERRLSRMTRWVLEADSLGVRYAMTLPGVAIVADAGPAHRERCLESLATWGLAPAASTGRSR</sequence>
<name>A0A5C8NQR3_9BURK</name>
<gene>
    <name evidence="2" type="ORF">FHP08_16620</name>
</gene>
<evidence type="ECO:0000313" key="3">
    <source>
        <dbReference type="Proteomes" id="UP000321548"/>
    </source>
</evidence>
<keyword evidence="1" id="KW-0812">Transmembrane</keyword>
<dbReference type="OrthoDB" id="5298497at2"/>
<dbReference type="EMBL" id="VDUY01000008">
    <property type="protein sequence ID" value="TXL63476.1"/>
    <property type="molecule type" value="Genomic_DNA"/>
</dbReference>
<reference evidence="2 3" key="1">
    <citation type="submission" date="2019-06" db="EMBL/GenBank/DDBJ databases">
        <title>Quisquiliibacterium sp. nov., isolated from a maize field.</title>
        <authorList>
            <person name="Lin S.-Y."/>
            <person name="Tsai C.-F."/>
            <person name="Young C.-C."/>
        </authorList>
    </citation>
    <scope>NUCLEOTIDE SEQUENCE [LARGE SCALE GENOMIC DNA]</scope>
    <source>
        <strain evidence="2 3">CC-CFT501</strain>
    </source>
</reference>
<dbReference type="PANTHER" id="PTHR34351:SF1">
    <property type="entry name" value="SLR1927 PROTEIN"/>
    <property type="match status" value="1"/>
</dbReference>
<evidence type="ECO:0000313" key="2">
    <source>
        <dbReference type="EMBL" id="TXL63476.1"/>
    </source>
</evidence>
<comment type="caution">
    <text evidence="2">The sequence shown here is derived from an EMBL/GenBank/DDBJ whole genome shotgun (WGS) entry which is preliminary data.</text>
</comment>
<dbReference type="RefSeq" id="WP_147705630.1">
    <property type="nucleotide sequence ID" value="NZ_VDUY01000008.1"/>
</dbReference>
<proteinExistence type="predicted"/>